<organism evidence="2 3">
    <name type="scientific">Pristionchus mayeri</name>
    <dbReference type="NCBI Taxonomy" id="1317129"/>
    <lineage>
        <taxon>Eukaryota</taxon>
        <taxon>Metazoa</taxon>
        <taxon>Ecdysozoa</taxon>
        <taxon>Nematoda</taxon>
        <taxon>Chromadorea</taxon>
        <taxon>Rhabditida</taxon>
        <taxon>Rhabditina</taxon>
        <taxon>Diplogasteromorpha</taxon>
        <taxon>Diplogasteroidea</taxon>
        <taxon>Neodiplogasteridae</taxon>
        <taxon>Pristionchus</taxon>
    </lineage>
</organism>
<dbReference type="EMBL" id="BTRK01000006">
    <property type="protein sequence ID" value="GMR59892.1"/>
    <property type="molecule type" value="Genomic_DNA"/>
</dbReference>
<name>A0AAN5IBF2_9BILA</name>
<dbReference type="AlphaFoldDB" id="A0AAN5IBF2"/>
<evidence type="ECO:0000313" key="3">
    <source>
        <dbReference type="Proteomes" id="UP001328107"/>
    </source>
</evidence>
<gene>
    <name evidence="2" type="ORF">PMAYCL1PPCAC_30087</name>
</gene>
<reference evidence="3" key="1">
    <citation type="submission" date="2022-10" db="EMBL/GenBank/DDBJ databases">
        <title>Genome assembly of Pristionchus species.</title>
        <authorList>
            <person name="Yoshida K."/>
            <person name="Sommer R.J."/>
        </authorList>
    </citation>
    <scope>NUCLEOTIDE SEQUENCE [LARGE SCALE GENOMIC DNA]</scope>
    <source>
        <strain evidence="3">RS5460</strain>
    </source>
</reference>
<protein>
    <submittedName>
        <fullName evidence="2">Uncharacterized protein</fullName>
    </submittedName>
</protein>
<keyword evidence="3" id="KW-1185">Reference proteome</keyword>
<evidence type="ECO:0000313" key="2">
    <source>
        <dbReference type="EMBL" id="GMR59892.1"/>
    </source>
</evidence>
<feature type="non-terminal residue" evidence="2">
    <location>
        <position position="1"/>
    </location>
</feature>
<dbReference type="Proteomes" id="UP001328107">
    <property type="component" value="Unassembled WGS sequence"/>
</dbReference>
<feature type="compositionally biased region" description="Basic residues" evidence="1">
    <location>
        <begin position="18"/>
        <end position="27"/>
    </location>
</feature>
<feature type="region of interest" description="Disordered" evidence="1">
    <location>
        <begin position="1"/>
        <end position="27"/>
    </location>
</feature>
<proteinExistence type="predicted"/>
<comment type="caution">
    <text evidence="2">The sequence shown here is derived from an EMBL/GenBank/DDBJ whole genome shotgun (WGS) entry which is preliminary data.</text>
</comment>
<feature type="non-terminal residue" evidence="2">
    <location>
        <position position="87"/>
    </location>
</feature>
<accession>A0AAN5IBF2</accession>
<sequence>GSIRPPIARSHSCPCLHSPHHQRTPHLRIRQYRRISSVLGGTDSLLRVCSSLQSHLHSHIRPFHHSSRLLPLISKDDQKMSRTSATE</sequence>
<evidence type="ECO:0000256" key="1">
    <source>
        <dbReference type="SAM" id="MobiDB-lite"/>
    </source>
</evidence>